<evidence type="ECO:0000313" key="2">
    <source>
        <dbReference type="Proteomes" id="UP001189122"/>
    </source>
</evidence>
<organism evidence="1">
    <name type="scientific">Spirodela intermedia</name>
    <name type="common">Intermediate duckweed</name>
    <dbReference type="NCBI Taxonomy" id="51605"/>
    <lineage>
        <taxon>Eukaryota</taxon>
        <taxon>Viridiplantae</taxon>
        <taxon>Streptophyta</taxon>
        <taxon>Embryophyta</taxon>
        <taxon>Tracheophyta</taxon>
        <taxon>Spermatophyta</taxon>
        <taxon>Magnoliopsida</taxon>
        <taxon>Liliopsida</taxon>
        <taxon>Araceae</taxon>
        <taxon>Lemnoideae</taxon>
        <taxon>Spirodela</taxon>
    </lineage>
</organism>
<dbReference type="AlphaFoldDB" id="A0A7I8J1N1"/>
<reference evidence="1 2" key="1">
    <citation type="submission" date="2019-12" db="EMBL/GenBank/DDBJ databases">
        <authorList>
            <person name="Scholz U."/>
            <person name="Mascher M."/>
            <person name="Fiebig A."/>
        </authorList>
    </citation>
    <scope>NUCLEOTIDE SEQUENCE</scope>
</reference>
<gene>
    <name evidence="1" type="ORF">SI7747_08010514</name>
</gene>
<sequence>MPRECPKRGLLICKLAAKMFRAVGLRSPPTFCDLPSANKLLRSQGLSGCPADAGLLRQIRCLGLHASEVLDSEGNLLLSAVRRVRQAGEAWIVCTEEDSSWHLLPEEEPGLLTWLPDGQSVCLEANPDGTVSTGPCGGRAGRSESQWFQVEPKKSYVVAEVCAGEERMKQ</sequence>
<accession>A0A7I8J1N1</accession>
<dbReference type="Proteomes" id="UP001189122">
    <property type="component" value="Unassembled WGS sequence"/>
</dbReference>
<name>A0A7I8J1N1_SPIIN</name>
<evidence type="ECO:0000313" key="1">
    <source>
        <dbReference type="EMBL" id="CAA2624689.1"/>
    </source>
</evidence>
<proteinExistence type="predicted"/>
<protein>
    <submittedName>
        <fullName evidence="1">Uncharacterized protein</fullName>
    </submittedName>
</protein>
<keyword evidence="2" id="KW-1185">Reference proteome</keyword>
<dbReference type="EMBL" id="CACRZD030000008">
    <property type="protein sequence ID" value="CAA6664125.1"/>
    <property type="molecule type" value="Genomic_DNA"/>
</dbReference>
<dbReference type="EMBL" id="LR743595">
    <property type="protein sequence ID" value="CAA2624689.1"/>
    <property type="molecule type" value="Genomic_DNA"/>
</dbReference>